<dbReference type="SUPFAM" id="SSF103088">
    <property type="entry name" value="OmpA-like"/>
    <property type="match status" value="1"/>
</dbReference>
<protein>
    <recommendedName>
        <fullName evidence="3">OmpA-like domain-containing protein</fullName>
    </recommendedName>
</protein>
<dbReference type="GO" id="GO:0016020">
    <property type="term" value="C:membrane"/>
    <property type="evidence" value="ECO:0007669"/>
    <property type="project" value="UniProtKB-UniRule"/>
</dbReference>
<evidence type="ECO:0000313" key="4">
    <source>
        <dbReference type="EMBL" id="GLY79551.1"/>
    </source>
</evidence>
<gene>
    <name evidence="4" type="ORF">Airi01_078180</name>
</gene>
<feature type="domain" description="OmpA-like" evidence="3">
    <location>
        <begin position="1"/>
        <end position="50"/>
    </location>
</feature>
<dbReference type="PROSITE" id="PS51123">
    <property type="entry name" value="OMPA_2"/>
    <property type="match status" value="1"/>
</dbReference>
<dbReference type="Gene3D" id="3.30.1330.60">
    <property type="entry name" value="OmpA-like domain"/>
    <property type="match status" value="1"/>
</dbReference>
<evidence type="ECO:0000313" key="5">
    <source>
        <dbReference type="Proteomes" id="UP001165135"/>
    </source>
</evidence>
<feature type="region of interest" description="Disordered" evidence="2">
    <location>
        <begin position="27"/>
        <end position="50"/>
    </location>
</feature>
<dbReference type="InterPro" id="IPR036737">
    <property type="entry name" value="OmpA-like_sf"/>
</dbReference>
<feature type="compositionally biased region" description="Basic and acidic residues" evidence="2">
    <location>
        <begin position="27"/>
        <end position="41"/>
    </location>
</feature>
<comment type="caution">
    <text evidence="4">The sequence shown here is derived from an EMBL/GenBank/DDBJ whole genome shotgun (WGS) entry which is preliminary data.</text>
</comment>
<evidence type="ECO:0000259" key="3">
    <source>
        <dbReference type="PROSITE" id="PS51123"/>
    </source>
</evidence>
<keyword evidence="1" id="KW-0472">Membrane</keyword>
<name>A0A9W6VVB0_9ACTN</name>
<reference evidence="4" key="1">
    <citation type="submission" date="2023-03" db="EMBL/GenBank/DDBJ databases">
        <title>Actinoallomurus iriomotensis NBRC 103681.</title>
        <authorList>
            <person name="Ichikawa N."/>
            <person name="Sato H."/>
            <person name="Tonouchi N."/>
        </authorList>
    </citation>
    <scope>NUCLEOTIDE SEQUENCE</scope>
    <source>
        <strain evidence="4">NBRC 103681</strain>
    </source>
</reference>
<dbReference type="InterPro" id="IPR006665">
    <property type="entry name" value="OmpA-like"/>
</dbReference>
<dbReference type="Proteomes" id="UP001165135">
    <property type="component" value="Unassembled WGS sequence"/>
</dbReference>
<evidence type="ECO:0000256" key="2">
    <source>
        <dbReference type="SAM" id="MobiDB-lite"/>
    </source>
</evidence>
<accession>A0A9W6VVB0</accession>
<dbReference type="EMBL" id="BSTJ01000012">
    <property type="protein sequence ID" value="GLY79551.1"/>
    <property type="molecule type" value="Genomic_DNA"/>
</dbReference>
<sequence length="50" mass="5500">MTGFTDDIGTPAANLTLSRARAEAVRAELSGREGPDHRRVEISYQSGWPR</sequence>
<proteinExistence type="predicted"/>
<dbReference type="AlphaFoldDB" id="A0A9W6VVB0"/>
<organism evidence="4 5">
    <name type="scientific">Actinoallomurus iriomotensis</name>
    <dbReference type="NCBI Taxonomy" id="478107"/>
    <lineage>
        <taxon>Bacteria</taxon>
        <taxon>Bacillati</taxon>
        <taxon>Actinomycetota</taxon>
        <taxon>Actinomycetes</taxon>
        <taxon>Streptosporangiales</taxon>
        <taxon>Thermomonosporaceae</taxon>
        <taxon>Actinoallomurus</taxon>
    </lineage>
</organism>
<evidence type="ECO:0000256" key="1">
    <source>
        <dbReference type="PROSITE-ProRule" id="PRU00473"/>
    </source>
</evidence>